<dbReference type="AlphaFoldDB" id="A0A4P9WEB1"/>
<dbReference type="Proteomes" id="UP000269721">
    <property type="component" value="Unassembled WGS sequence"/>
</dbReference>
<accession>A0A4P9WEB1</accession>
<evidence type="ECO:0000313" key="3">
    <source>
        <dbReference type="Proteomes" id="UP000269721"/>
    </source>
</evidence>
<feature type="compositionally biased region" description="Basic residues" evidence="1">
    <location>
        <begin position="162"/>
        <end position="173"/>
    </location>
</feature>
<feature type="compositionally biased region" description="Low complexity" evidence="1">
    <location>
        <begin position="54"/>
        <end position="63"/>
    </location>
</feature>
<organism evidence="2 3">
    <name type="scientific">Blyttiomyces helicus</name>
    <dbReference type="NCBI Taxonomy" id="388810"/>
    <lineage>
        <taxon>Eukaryota</taxon>
        <taxon>Fungi</taxon>
        <taxon>Fungi incertae sedis</taxon>
        <taxon>Chytridiomycota</taxon>
        <taxon>Chytridiomycota incertae sedis</taxon>
        <taxon>Chytridiomycetes</taxon>
        <taxon>Chytridiomycetes incertae sedis</taxon>
        <taxon>Blyttiomyces</taxon>
    </lineage>
</organism>
<evidence type="ECO:0000256" key="1">
    <source>
        <dbReference type="SAM" id="MobiDB-lite"/>
    </source>
</evidence>
<keyword evidence="3" id="KW-1185">Reference proteome</keyword>
<sequence length="601" mass="67137">MLAIVSITFPKSLQILALPNAKCQMPKRWTYPLIHPLPFHIPLANLATLATLAPPTPHDYGNGDSEDSSDDNIDEDQHGGGVDNQRPILPLFSQSKASDTCNVQDASPPRALPSRPPCWAMDDHVEEDYDELLHAILLQQIPCKRHPATVRHGEAGQQMAKTQRKTKTHGKLRRRTRIRPETQIPLLTVIEAKVVRITTMKSGGQIVTLSLAADIRDMEKDSLHVVYVAMKRHLTRTGYTKLMNTWLIQNRPSSPKVPRHAPDAEAGQGGVCEAARAIAFGPNDFPHGHCPILGASSRALNICDALKDTHRQAPTVYTFPTEKACVIGFSAALTATAAKFPYPLRRGRTCQALMPFSIVDKQQPDQLGLHTWTHFLEGDLALLAKGLQMHAVWHPRQQPWLHADSGFKSLALTACAMLAWTRELTHKISSTSRIDPPTMPCVADAMDLATDAEIRLSSSSPVRDWPGLRPSDLLLVDMQHRESAKIQQHCMVLVDKLCCLECIGGEAAASDKRFLRNHLRLPAMETATHWKVVLQDNGEVFLELKEAWECWILLCSYLLIIWSHYMSNDDVSALKLLIPTMKELQCKVYNRDKLVHTVNMR</sequence>
<evidence type="ECO:0000313" key="2">
    <source>
        <dbReference type="EMBL" id="RKO90924.1"/>
    </source>
</evidence>
<feature type="region of interest" description="Disordered" evidence="1">
    <location>
        <begin position="54"/>
        <end position="87"/>
    </location>
</feature>
<protein>
    <submittedName>
        <fullName evidence="2">Uncharacterized protein</fullName>
    </submittedName>
</protein>
<dbReference type="EMBL" id="KZ995314">
    <property type="protein sequence ID" value="RKO90924.1"/>
    <property type="molecule type" value="Genomic_DNA"/>
</dbReference>
<feature type="compositionally biased region" description="Acidic residues" evidence="1">
    <location>
        <begin position="64"/>
        <end position="74"/>
    </location>
</feature>
<reference evidence="3" key="1">
    <citation type="journal article" date="2018" name="Nat. Microbiol.">
        <title>Leveraging single-cell genomics to expand the fungal tree of life.</title>
        <authorList>
            <person name="Ahrendt S.R."/>
            <person name="Quandt C.A."/>
            <person name="Ciobanu D."/>
            <person name="Clum A."/>
            <person name="Salamov A."/>
            <person name="Andreopoulos B."/>
            <person name="Cheng J.F."/>
            <person name="Woyke T."/>
            <person name="Pelin A."/>
            <person name="Henrissat B."/>
            <person name="Reynolds N.K."/>
            <person name="Benny G.L."/>
            <person name="Smith M.E."/>
            <person name="James T.Y."/>
            <person name="Grigoriev I.V."/>
        </authorList>
    </citation>
    <scope>NUCLEOTIDE SEQUENCE [LARGE SCALE GENOMIC DNA]</scope>
</reference>
<feature type="region of interest" description="Disordered" evidence="1">
    <location>
        <begin position="151"/>
        <end position="173"/>
    </location>
</feature>
<gene>
    <name evidence="2" type="ORF">BDK51DRAFT_32401</name>
</gene>
<proteinExistence type="predicted"/>
<name>A0A4P9WEB1_9FUNG</name>